<dbReference type="GO" id="GO:0000470">
    <property type="term" value="P:maturation of LSU-rRNA"/>
    <property type="evidence" value="ECO:0007669"/>
    <property type="project" value="TreeGrafter"/>
</dbReference>
<protein>
    <recommendedName>
        <fullName evidence="6">SAM-dependent MTase RsmB/NOP-type domain-containing protein</fullName>
    </recommendedName>
</protein>
<dbReference type="SUPFAM" id="SSF53335">
    <property type="entry name" value="S-adenosyl-L-methionine-dependent methyltransferases"/>
    <property type="match status" value="1"/>
</dbReference>
<feature type="domain" description="SAM-dependent MTase RsmB/NOP-type" evidence="6">
    <location>
        <begin position="122"/>
        <end position="383"/>
    </location>
</feature>
<evidence type="ECO:0000256" key="3">
    <source>
        <dbReference type="ARBA" id="ARBA00022691"/>
    </source>
</evidence>
<dbReference type="InParanoid" id="A0A0G4FHY6"/>
<dbReference type="GO" id="GO:0003723">
    <property type="term" value="F:RNA binding"/>
    <property type="evidence" value="ECO:0007669"/>
    <property type="project" value="UniProtKB-UniRule"/>
</dbReference>
<evidence type="ECO:0000313" key="8">
    <source>
        <dbReference type="Proteomes" id="UP000041254"/>
    </source>
</evidence>
<dbReference type="Proteomes" id="UP000041254">
    <property type="component" value="Unassembled WGS sequence"/>
</dbReference>
<dbReference type="PhylomeDB" id="A0A0G4FHY6"/>
<comment type="similarity">
    <text evidence="5">Belongs to the class I-like SAM-binding methyltransferase superfamily. RsmB/NOP family.</text>
</comment>
<dbReference type="InterPro" id="IPR001678">
    <property type="entry name" value="MeTrfase_RsmB-F_NOP2_dom"/>
</dbReference>
<evidence type="ECO:0000256" key="1">
    <source>
        <dbReference type="ARBA" id="ARBA00022603"/>
    </source>
</evidence>
<dbReference type="InterPro" id="IPR054728">
    <property type="entry name" value="RsmB-like_ferredoxin"/>
</dbReference>
<reference evidence="7 8" key="1">
    <citation type="submission" date="2014-11" db="EMBL/GenBank/DDBJ databases">
        <authorList>
            <person name="Zhu J."/>
            <person name="Qi W."/>
            <person name="Song R."/>
        </authorList>
    </citation>
    <scope>NUCLEOTIDE SEQUENCE [LARGE SCALE GENOMIC DNA]</scope>
</reference>
<dbReference type="PROSITE" id="PS51686">
    <property type="entry name" value="SAM_MT_RSMB_NOP"/>
    <property type="match status" value="1"/>
</dbReference>
<feature type="binding site" evidence="5">
    <location>
        <position position="280"/>
    </location>
    <ligand>
        <name>S-adenosyl-L-methionine</name>
        <dbReference type="ChEBI" id="CHEBI:59789"/>
    </ligand>
</feature>
<evidence type="ECO:0000259" key="6">
    <source>
        <dbReference type="PROSITE" id="PS51686"/>
    </source>
</evidence>
<dbReference type="PRINTS" id="PR02008">
    <property type="entry name" value="RCMTFAMILY"/>
</dbReference>
<gene>
    <name evidence="7" type="ORF">Vbra_5850</name>
</gene>
<dbReference type="InterPro" id="IPR023267">
    <property type="entry name" value="RCMT"/>
</dbReference>
<evidence type="ECO:0000256" key="4">
    <source>
        <dbReference type="ARBA" id="ARBA00022884"/>
    </source>
</evidence>
<dbReference type="OrthoDB" id="4418812at2759"/>
<dbReference type="PANTHER" id="PTHR22807">
    <property type="entry name" value="NOP2 YEAST -RELATED NOL1/NOP2/FMU SUN DOMAIN-CONTAINING"/>
    <property type="match status" value="1"/>
</dbReference>
<dbReference type="FunCoup" id="A0A0G4FHY6">
    <property type="interactions" value="74"/>
</dbReference>
<sequence length="383" mass="44216">MNAFRVRHLENALLNFEQVTSLKQPLDLHLKRYFQAHRQLGSADRAWICTQIYELVRWRGLLDYVTPPPSTWSSRLRTFFISDRWRAHTMNPRLPPHIRCSFPEALFRRIENALGTKKAIQVCNVLNEAPPTFLRVNTNQITRDRVYKFLQSKGVDVEKCVNSPYGLMLNHKQRLLDLPEYKQGLIEIQDEASQIVSFKVQAMPGDKVLDYCAGSGGKTLAFGPQMENSGKIYLHDAREYMLNVAKIRLRKAGITNYVLLPPSHPHLSRLQGQMDWVVCDVPSTATGALRRNPDIKWNYSDARLFELVGQQREIFEQALGYMKPDKGRIVYVTCSVLDEENVQQLKYFCQKHGLVMTEPPFHALPQTKGMDGFFCATMERRQD</sequence>
<keyword evidence="1 5" id="KW-0489">Methyltransferase</keyword>
<dbReference type="Gene3D" id="3.40.50.150">
    <property type="entry name" value="Vaccinia Virus protein VP39"/>
    <property type="match status" value="1"/>
</dbReference>
<evidence type="ECO:0000256" key="2">
    <source>
        <dbReference type="ARBA" id="ARBA00022679"/>
    </source>
</evidence>
<dbReference type="Pfam" id="PF22458">
    <property type="entry name" value="RsmF-B_ferredox"/>
    <property type="match status" value="1"/>
</dbReference>
<keyword evidence="3 5" id="KW-0949">S-adenosyl-L-methionine</keyword>
<keyword evidence="8" id="KW-1185">Reference proteome</keyword>
<feature type="binding site" evidence="5">
    <location>
        <position position="236"/>
    </location>
    <ligand>
        <name>S-adenosyl-L-methionine</name>
        <dbReference type="ChEBI" id="CHEBI:59789"/>
    </ligand>
</feature>
<dbReference type="STRING" id="1169540.A0A0G4FHY6"/>
<dbReference type="GO" id="GO:0070475">
    <property type="term" value="P:rRNA base methylation"/>
    <property type="evidence" value="ECO:0007669"/>
    <property type="project" value="TreeGrafter"/>
</dbReference>
<keyword evidence="4 5" id="KW-0694">RNA-binding</keyword>
<dbReference type="PANTHER" id="PTHR22807:SF54">
    <property type="entry name" value="CHROMOSOME UNDETERMINED SCAFFOLD_82, WHOLE GENOME SHOTGUN SEQUENCE"/>
    <property type="match status" value="1"/>
</dbReference>
<dbReference type="GO" id="GO:0009383">
    <property type="term" value="F:rRNA (cytosine-C5-)-methyltransferase activity"/>
    <property type="evidence" value="ECO:0007669"/>
    <property type="project" value="TreeGrafter"/>
</dbReference>
<dbReference type="EMBL" id="CDMY01000439">
    <property type="protein sequence ID" value="CEM12941.1"/>
    <property type="molecule type" value="Genomic_DNA"/>
</dbReference>
<dbReference type="Gene3D" id="3.30.70.1170">
    <property type="entry name" value="Sun protein, domain 3"/>
    <property type="match status" value="1"/>
</dbReference>
<dbReference type="VEuPathDB" id="CryptoDB:Vbra_5850"/>
<dbReference type="AlphaFoldDB" id="A0A0G4FHY6"/>
<keyword evidence="2 5" id="KW-0808">Transferase</keyword>
<dbReference type="InterPro" id="IPR049560">
    <property type="entry name" value="MeTrfase_RsmB-F_NOP2_cat"/>
</dbReference>
<feature type="active site" description="Nucleophile" evidence="5">
    <location>
        <position position="334"/>
    </location>
</feature>
<evidence type="ECO:0000313" key="7">
    <source>
        <dbReference type="EMBL" id="CEM12941.1"/>
    </source>
</evidence>
<dbReference type="Pfam" id="PF01189">
    <property type="entry name" value="Methyltr_RsmB-F"/>
    <property type="match status" value="1"/>
</dbReference>
<organism evidence="7 8">
    <name type="scientific">Vitrella brassicaformis (strain CCMP3155)</name>
    <dbReference type="NCBI Taxonomy" id="1169540"/>
    <lineage>
        <taxon>Eukaryota</taxon>
        <taxon>Sar</taxon>
        <taxon>Alveolata</taxon>
        <taxon>Colpodellida</taxon>
        <taxon>Vitrellaceae</taxon>
        <taxon>Vitrella</taxon>
    </lineage>
</organism>
<dbReference type="OMA" id="PDAKWKL"/>
<comment type="caution">
    <text evidence="5">Lacks conserved residue(s) required for the propagation of feature annotation.</text>
</comment>
<accession>A0A0G4FHY6</accession>
<name>A0A0G4FHY6_VITBC</name>
<dbReference type="InterPro" id="IPR029063">
    <property type="entry name" value="SAM-dependent_MTases_sf"/>
</dbReference>
<proteinExistence type="inferred from homology"/>
<dbReference type="GO" id="GO:0005730">
    <property type="term" value="C:nucleolus"/>
    <property type="evidence" value="ECO:0007669"/>
    <property type="project" value="TreeGrafter"/>
</dbReference>
<evidence type="ECO:0000256" key="5">
    <source>
        <dbReference type="PROSITE-ProRule" id="PRU01023"/>
    </source>
</evidence>